<dbReference type="Proteomes" id="UP000276437">
    <property type="component" value="Chromosome"/>
</dbReference>
<dbReference type="AlphaFoldDB" id="A0A348AR43"/>
<proteinExistence type="predicted"/>
<reference evidence="1 2" key="1">
    <citation type="journal article" date="2018" name="Int. J. Syst. Evol. Microbiol.">
        <title>Methylomusa anaerophila gen. nov., sp. nov., an anaerobic methanol-utilizing bacterium isolated from a microbial fuel cell.</title>
        <authorList>
            <person name="Amano N."/>
            <person name="Yamamuro A."/>
            <person name="Miyahara M."/>
            <person name="Kouzuma A."/>
            <person name="Abe T."/>
            <person name="Watanabe K."/>
        </authorList>
    </citation>
    <scope>NUCLEOTIDE SEQUENCE [LARGE SCALE GENOMIC DNA]</scope>
    <source>
        <strain evidence="1 2">MMFC1</strain>
    </source>
</reference>
<gene>
    <name evidence="1" type="ORF">MAMMFC1_04259</name>
</gene>
<evidence type="ECO:0000313" key="1">
    <source>
        <dbReference type="EMBL" id="BBB93541.1"/>
    </source>
</evidence>
<name>A0A348AR43_9FIRM</name>
<evidence type="ECO:0000313" key="2">
    <source>
        <dbReference type="Proteomes" id="UP000276437"/>
    </source>
</evidence>
<protein>
    <submittedName>
        <fullName evidence="1">Uncharacterized protein</fullName>
    </submittedName>
</protein>
<dbReference type="KEGG" id="mana:MAMMFC1_04259"/>
<keyword evidence="2" id="KW-1185">Reference proteome</keyword>
<dbReference type="EMBL" id="AP018449">
    <property type="protein sequence ID" value="BBB93541.1"/>
    <property type="molecule type" value="Genomic_DNA"/>
</dbReference>
<sequence>MNVFAMISKEIFDEITEKADLSTNNPAYAESSEKLSQLYQKLQETLLEEFRKDQVELDSRYGARQAASGRGYFGLGFAAGIRFIIQCLQGRM</sequence>
<accession>A0A348AR43</accession>
<organism evidence="1 2">
    <name type="scientific">Methylomusa anaerophila</name>
    <dbReference type="NCBI Taxonomy" id="1930071"/>
    <lineage>
        <taxon>Bacteria</taxon>
        <taxon>Bacillati</taxon>
        <taxon>Bacillota</taxon>
        <taxon>Negativicutes</taxon>
        <taxon>Selenomonadales</taxon>
        <taxon>Sporomusaceae</taxon>
        <taxon>Methylomusa</taxon>
    </lineage>
</organism>